<proteinExistence type="predicted"/>
<protein>
    <submittedName>
        <fullName evidence="1">Uncharacterized protein</fullName>
    </submittedName>
</protein>
<keyword evidence="2" id="KW-1185">Reference proteome</keyword>
<dbReference type="EMBL" id="JAPQKQ010000006">
    <property type="protein sequence ID" value="KAJ5193093.1"/>
    <property type="molecule type" value="Genomic_DNA"/>
</dbReference>
<organism evidence="1 2">
    <name type="scientific">Penicillium cf. viridicatum</name>
    <dbReference type="NCBI Taxonomy" id="2972119"/>
    <lineage>
        <taxon>Eukaryota</taxon>
        <taxon>Fungi</taxon>
        <taxon>Dikarya</taxon>
        <taxon>Ascomycota</taxon>
        <taxon>Pezizomycotina</taxon>
        <taxon>Eurotiomycetes</taxon>
        <taxon>Eurotiomycetidae</taxon>
        <taxon>Eurotiales</taxon>
        <taxon>Aspergillaceae</taxon>
        <taxon>Penicillium</taxon>
    </lineage>
</organism>
<evidence type="ECO:0000313" key="2">
    <source>
        <dbReference type="Proteomes" id="UP001150942"/>
    </source>
</evidence>
<dbReference type="Proteomes" id="UP001150942">
    <property type="component" value="Unassembled WGS sequence"/>
</dbReference>
<dbReference type="AlphaFoldDB" id="A0A9W9J9R6"/>
<reference evidence="1" key="2">
    <citation type="journal article" date="2023" name="IMA Fungus">
        <title>Comparative genomic study of the Penicillium genus elucidates a diverse pangenome and 15 lateral gene transfer events.</title>
        <authorList>
            <person name="Petersen C."/>
            <person name="Sorensen T."/>
            <person name="Nielsen M.R."/>
            <person name="Sondergaard T.E."/>
            <person name="Sorensen J.L."/>
            <person name="Fitzpatrick D.A."/>
            <person name="Frisvad J.C."/>
            <person name="Nielsen K.L."/>
        </authorList>
    </citation>
    <scope>NUCLEOTIDE SEQUENCE</scope>
    <source>
        <strain evidence="1">IBT 20477</strain>
    </source>
</reference>
<gene>
    <name evidence="1" type="ORF">N7449_009235</name>
</gene>
<reference evidence="1" key="1">
    <citation type="submission" date="2022-11" db="EMBL/GenBank/DDBJ databases">
        <authorList>
            <person name="Petersen C."/>
        </authorList>
    </citation>
    <scope>NUCLEOTIDE SEQUENCE</scope>
    <source>
        <strain evidence="1">IBT 20477</strain>
    </source>
</reference>
<accession>A0A9W9J9R6</accession>
<evidence type="ECO:0000313" key="1">
    <source>
        <dbReference type="EMBL" id="KAJ5193093.1"/>
    </source>
</evidence>
<name>A0A9W9J9R6_9EURO</name>
<comment type="caution">
    <text evidence="1">The sequence shown here is derived from an EMBL/GenBank/DDBJ whole genome shotgun (WGS) entry which is preliminary data.</text>
</comment>
<sequence length="92" mass="10087">MSARKKAAREDKDMSAVYSPCARSCSPSAHRSGMGGSPLYSVLLRALQADIQPVQQKVHFPILIEKAMSDLLFPLLSSLQPRFTSPTSLRPD</sequence>